<feature type="non-terminal residue" evidence="2">
    <location>
        <position position="1"/>
    </location>
</feature>
<feature type="region of interest" description="Disordered" evidence="1">
    <location>
        <begin position="1"/>
        <end position="28"/>
    </location>
</feature>
<evidence type="ECO:0000313" key="3">
    <source>
        <dbReference type="Proteomes" id="UP000266841"/>
    </source>
</evidence>
<sequence>PGQQMVHQQQILLQQQGPAHAGHPHQPQYISIVPLPGGGTAQVAAAPPPTYAYVQYDAAGNVTAVPQPPQQTAFVVGPNGVPSRSRVASP</sequence>
<gene>
    <name evidence="2" type="ORF">THAOC_20674</name>
</gene>
<evidence type="ECO:0000313" key="2">
    <source>
        <dbReference type="EMBL" id="EJK59140.1"/>
    </source>
</evidence>
<proteinExistence type="predicted"/>
<comment type="caution">
    <text evidence="2">The sequence shown here is derived from an EMBL/GenBank/DDBJ whole genome shotgun (WGS) entry which is preliminary data.</text>
</comment>
<dbReference type="AlphaFoldDB" id="K0S1P0"/>
<dbReference type="Proteomes" id="UP000266841">
    <property type="component" value="Unassembled WGS sequence"/>
</dbReference>
<name>K0S1P0_THAOC</name>
<feature type="compositionally biased region" description="Low complexity" evidence="1">
    <location>
        <begin position="1"/>
        <end position="16"/>
    </location>
</feature>
<reference evidence="2 3" key="1">
    <citation type="journal article" date="2012" name="Genome Biol.">
        <title>Genome and low-iron response of an oceanic diatom adapted to chronic iron limitation.</title>
        <authorList>
            <person name="Lommer M."/>
            <person name="Specht M."/>
            <person name="Roy A.S."/>
            <person name="Kraemer L."/>
            <person name="Andreson R."/>
            <person name="Gutowska M.A."/>
            <person name="Wolf J."/>
            <person name="Bergner S.V."/>
            <person name="Schilhabel M.B."/>
            <person name="Klostermeier U.C."/>
            <person name="Beiko R.G."/>
            <person name="Rosenstiel P."/>
            <person name="Hippler M."/>
            <person name="Laroche J."/>
        </authorList>
    </citation>
    <scope>NUCLEOTIDE SEQUENCE [LARGE SCALE GENOMIC DNA]</scope>
    <source>
        <strain evidence="2 3">CCMP1005</strain>
    </source>
</reference>
<evidence type="ECO:0000256" key="1">
    <source>
        <dbReference type="SAM" id="MobiDB-lite"/>
    </source>
</evidence>
<protein>
    <submittedName>
        <fullName evidence="2">Uncharacterized protein</fullName>
    </submittedName>
</protein>
<keyword evidence="3" id="KW-1185">Reference proteome</keyword>
<dbReference type="EMBL" id="AGNL01023517">
    <property type="protein sequence ID" value="EJK59140.1"/>
    <property type="molecule type" value="Genomic_DNA"/>
</dbReference>
<accession>K0S1P0</accession>
<organism evidence="2 3">
    <name type="scientific">Thalassiosira oceanica</name>
    <name type="common">Marine diatom</name>
    <dbReference type="NCBI Taxonomy" id="159749"/>
    <lineage>
        <taxon>Eukaryota</taxon>
        <taxon>Sar</taxon>
        <taxon>Stramenopiles</taxon>
        <taxon>Ochrophyta</taxon>
        <taxon>Bacillariophyta</taxon>
        <taxon>Coscinodiscophyceae</taxon>
        <taxon>Thalassiosirophycidae</taxon>
        <taxon>Thalassiosirales</taxon>
        <taxon>Thalassiosiraceae</taxon>
        <taxon>Thalassiosira</taxon>
    </lineage>
</organism>